<keyword evidence="2" id="KW-1185">Reference proteome</keyword>
<evidence type="ECO:0000313" key="2">
    <source>
        <dbReference type="Proteomes" id="UP000175971"/>
    </source>
</evidence>
<organism evidence="1 2">
    <name type="scientific">Streptomyces nanshensis</name>
    <dbReference type="NCBI Taxonomy" id="518642"/>
    <lineage>
        <taxon>Bacteria</taxon>
        <taxon>Bacillati</taxon>
        <taxon>Actinomycetota</taxon>
        <taxon>Actinomycetes</taxon>
        <taxon>Kitasatosporales</taxon>
        <taxon>Streptomycetaceae</taxon>
        <taxon>Streptomyces</taxon>
    </lineage>
</organism>
<dbReference type="EMBL" id="LJGZ01000103">
    <property type="protein sequence ID" value="OEV16351.1"/>
    <property type="molecule type" value="Genomic_DNA"/>
</dbReference>
<sequence>MTADALEAAYAAPAANIGPTSPREELKAAARTLLARNTWEAGELAMWLADTATIHQPDETGRACWRDGDPWPCHDVHRAQQVAFAVGYEPPAPPRAPEEPTR</sequence>
<proteinExistence type="predicted"/>
<comment type="caution">
    <text evidence="1">The sequence shown here is derived from an EMBL/GenBank/DDBJ whole genome shotgun (WGS) entry which is preliminary data.</text>
</comment>
<dbReference type="AlphaFoldDB" id="A0A1E7LJR7"/>
<evidence type="ECO:0000313" key="1">
    <source>
        <dbReference type="EMBL" id="OEV16351.1"/>
    </source>
</evidence>
<gene>
    <name evidence="1" type="ORF">AN221_32620</name>
</gene>
<reference evidence="1 2" key="1">
    <citation type="journal article" date="2016" name="Front. Microbiol.">
        <title>Comparative Genomics Analysis of Streptomyces Species Reveals Their Adaptation to the Marine Environment and Their Diversity at the Genomic Level.</title>
        <authorList>
            <person name="Tian X."/>
            <person name="Zhang Z."/>
            <person name="Yang T."/>
            <person name="Chen M."/>
            <person name="Li J."/>
            <person name="Chen F."/>
            <person name="Yang J."/>
            <person name="Li W."/>
            <person name="Zhang B."/>
            <person name="Zhang Z."/>
            <person name="Wu J."/>
            <person name="Zhang C."/>
            <person name="Long L."/>
            <person name="Xiao J."/>
        </authorList>
    </citation>
    <scope>NUCLEOTIDE SEQUENCE [LARGE SCALE GENOMIC DNA]</scope>
    <source>
        <strain evidence="1 2">SCSIO M10372</strain>
    </source>
</reference>
<dbReference type="Proteomes" id="UP000175971">
    <property type="component" value="Unassembled WGS sequence"/>
</dbReference>
<name>A0A1E7LJR7_9ACTN</name>
<accession>A0A1E7LJR7</accession>
<protein>
    <submittedName>
        <fullName evidence="1">Uncharacterized protein</fullName>
    </submittedName>
</protein>
<dbReference type="RefSeq" id="WP_070203897.1">
    <property type="nucleotide sequence ID" value="NZ_LJGZ01000103.1"/>
</dbReference>